<dbReference type="InterPro" id="IPR007076">
    <property type="entry name" value="TfoX_N"/>
</dbReference>
<evidence type="ECO:0000313" key="3">
    <source>
        <dbReference type="Proteomes" id="UP000275436"/>
    </source>
</evidence>
<evidence type="ECO:0000313" key="2">
    <source>
        <dbReference type="EMBL" id="RNJ46022.1"/>
    </source>
</evidence>
<accession>A0A3M9XE40</accession>
<dbReference type="Pfam" id="PF04993">
    <property type="entry name" value="TfoX_N"/>
    <property type="match status" value="1"/>
</dbReference>
<evidence type="ECO:0000259" key="1">
    <source>
        <dbReference type="Pfam" id="PF04993"/>
    </source>
</evidence>
<gene>
    <name evidence="2" type="ORF">DNR46_11440</name>
</gene>
<name>A0A3M9XE40_9HYPH</name>
<proteinExistence type="predicted"/>
<dbReference type="EMBL" id="QKOD01000002">
    <property type="protein sequence ID" value="RNJ46022.1"/>
    <property type="molecule type" value="Genomic_DNA"/>
</dbReference>
<protein>
    <recommendedName>
        <fullName evidence="1">TfoX N-terminal domain-containing protein</fullName>
    </recommendedName>
</protein>
<feature type="domain" description="TfoX N-terminal" evidence="1">
    <location>
        <begin position="31"/>
        <end position="112"/>
    </location>
</feature>
<reference evidence="2 3" key="1">
    <citation type="journal article" date="2018" name="Mol. Plant Microbe Interact.">
        <title>Taxonomically Different Co-Microsymbionts of a Relict Legume, Oxytropis popoviana, Have Complementary Sets of Symbiotic Genes and Together Increase the Efficiency of Plant Nodulation.</title>
        <authorList>
            <person name="Safronova V."/>
            <person name="Belimov A."/>
            <person name="Sazanova A."/>
            <person name="Chirak E."/>
            <person name="Verkhozina A."/>
            <person name="Kuznetsova I."/>
            <person name="Andronov E."/>
            <person name="Puhalsky J."/>
            <person name="Tikhonovich I."/>
        </authorList>
    </citation>
    <scope>NUCLEOTIDE SEQUENCE [LARGE SCALE GENOMIC DNA]</scope>
    <source>
        <strain evidence="2 3">Opo-235</strain>
    </source>
</reference>
<sequence>MSSIAKSVTKTSVASDPTVERLRAALGQRAFTEQKMFGGTCFMLNGNMLIGTSKRGLLVRVGKAAHAEAALRPHARPMEMGGRSMEGYVHVAPEGTMTETDLAGWLDRALTFVETLPPKSKPAKVAKRRA</sequence>
<dbReference type="RefSeq" id="WP_123167863.1">
    <property type="nucleotide sequence ID" value="NZ_QKOD01000002.1"/>
</dbReference>
<dbReference type="Proteomes" id="UP000275436">
    <property type="component" value="Unassembled WGS sequence"/>
</dbReference>
<organism evidence="2 3">
    <name type="scientific">Mesorhizobium japonicum</name>
    <dbReference type="NCBI Taxonomy" id="2066070"/>
    <lineage>
        <taxon>Bacteria</taxon>
        <taxon>Pseudomonadati</taxon>
        <taxon>Pseudomonadota</taxon>
        <taxon>Alphaproteobacteria</taxon>
        <taxon>Hyphomicrobiales</taxon>
        <taxon>Phyllobacteriaceae</taxon>
        <taxon>Mesorhizobium</taxon>
    </lineage>
</organism>
<dbReference type="SUPFAM" id="SSF159894">
    <property type="entry name" value="YgaC/TfoX-N like"/>
    <property type="match status" value="1"/>
</dbReference>
<dbReference type="Gene3D" id="3.30.1460.30">
    <property type="entry name" value="YgaC/TfoX-N like chaperone"/>
    <property type="match status" value="1"/>
</dbReference>
<dbReference type="AlphaFoldDB" id="A0A3M9XE40"/>
<comment type="caution">
    <text evidence="2">The sequence shown here is derived from an EMBL/GenBank/DDBJ whole genome shotgun (WGS) entry which is preliminary data.</text>
</comment>